<name>A0A0L0UKV3_9BASI</name>
<keyword evidence="2" id="KW-1185">Reference proteome</keyword>
<dbReference type="OrthoDB" id="342531at2759"/>
<dbReference type="AlphaFoldDB" id="A0A0L0UKV3"/>
<accession>A0A0L0UKV3</accession>
<organism evidence="1 2">
    <name type="scientific">Puccinia striiformis f. sp. tritici PST-78</name>
    <dbReference type="NCBI Taxonomy" id="1165861"/>
    <lineage>
        <taxon>Eukaryota</taxon>
        <taxon>Fungi</taxon>
        <taxon>Dikarya</taxon>
        <taxon>Basidiomycota</taxon>
        <taxon>Pucciniomycotina</taxon>
        <taxon>Pucciniomycetes</taxon>
        <taxon>Pucciniales</taxon>
        <taxon>Pucciniaceae</taxon>
        <taxon>Puccinia</taxon>
    </lineage>
</organism>
<dbReference type="STRING" id="1165861.A0A0L0UKV3"/>
<evidence type="ECO:0000313" key="2">
    <source>
        <dbReference type="Proteomes" id="UP000054564"/>
    </source>
</evidence>
<dbReference type="EMBL" id="AJIL01004365">
    <property type="protein sequence ID" value="KNE87722.1"/>
    <property type="molecule type" value="Genomic_DNA"/>
</dbReference>
<gene>
    <name evidence="1" type="ORF">PSTG_18888</name>
</gene>
<dbReference type="Proteomes" id="UP000054564">
    <property type="component" value="Unassembled WGS sequence"/>
</dbReference>
<sequence>MIFKRFPAFGWLLRHDIIALSVDSSTVNTYRRDQMLDLVSTLIIGYPPKSQLKPESLREFDDYICKLKEAILLLKGVVTTNNSEDGLSKEQMAALKSLTNLIKIMSSALRKCLKIDPSGASCLKIWPC</sequence>
<comment type="caution">
    <text evidence="1">The sequence shown here is derived from an EMBL/GenBank/DDBJ whole genome shotgun (WGS) entry which is preliminary data.</text>
</comment>
<proteinExistence type="predicted"/>
<evidence type="ECO:0000313" key="1">
    <source>
        <dbReference type="EMBL" id="KNE87722.1"/>
    </source>
</evidence>
<reference evidence="2" key="1">
    <citation type="submission" date="2014-03" db="EMBL/GenBank/DDBJ databases">
        <title>The Genome Sequence of Puccinia striiformis f. sp. tritici PST-78.</title>
        <authorList>
            <consortium name="The Broad Institute Genome Sequencing Platform"/>
            <person name="Cuomo C."/>
            <person name="Hulbert S."/>
            <person name="Chen X."/>
            <person name="Walker B."/>
            <person name="Young S.K."/>
            <person name="Zeng Q."/>
            <person name="Gargeya S."/>
            <person name="Fitzgerald M."/>
            <person name="Haas B."/>
            <person name="Abouelleil A."/>
            <person name="Alvarado L."/>
            <person name="Arachchi H.M."/>
            <person name="Berlin A.M."/>
            <person name="Chapman S.B."/>
            <person name="Goldberg J."/>
            <person name="Griggs A."/>
            <person name="Gujja S."/>
            <person name="Hansen M."/>
            <person name="Howarth C."/>
            <person name="Imamovic A."/>
            <person name="Larimer J."/>
            <person name="McCowan C."/>
            <person name="Montmayeur A."/>
            <person name="Murphy C."/>
            <person name="Neiman D."/>
            <person name="Pearson M."/>
            <person name="Priest M."/>
            <person name="Roberts A."/>
            <person name="Saif S."/>
            <person name="Shea T."/>
            <person name="Sisk P."/>
            <person name="Sykes S."/>
            <person name="Wortman J."/>
            <person name="Nusbaum C."/>
            <person name="Birren B."/>
        </authorList>
    </citation>
    <scope>NUCLEOTIDE SEQUENCE [LARGE SCALE GENOMIC DNA]</scope>
    <source>
        <strain evidence="2">race PST-78</strain>
    </source>
</reference>
<protein>
    <submittedName>
        <fullName evidence="1">Uncharacterized protein</fullName>
    </submittedName>
</protein>